<dbReference type="InterPro" id="IPR036291">
    <property type="entry name" value="NAD(P)-bd_dom_sf"/>
</dbReference>
<comment type="caution">
    <text evidence="2">The sequence shown here is derived from an EMBL/GenBank/DDBJ whole genome shotgun (WGS) entry which is preliminary data.</text>
</comment>
<dbReference type="EMBL" id="BAAABM010000045">
    <property type="protein sequence ID" value="GAA0354171.1"/>
    <property type="molecule type" value="Genomic_DNA"/>
</dbReference>
<sequence length="334" mass="35323">MRLLVLGGTAWLGGHIATSALERGHHVTCLARGESGTAPRGVEFEHADRDGADAYGEVARAEWDVVVDVSRQPGHVERAAKALADCAGSFLFVSSVSAYADSSRPGDDESAALLPALAGDVMESMETYGQAKVACERHVTSAFGPGRSLIARVGLIGGPGDESDRTGYWPLRFARPATDDGSVLVPDAPDQMAQVIDVRDVAAWLIDAGEGGLSGVFNVVGETLPLPEHLAVAREVAGHRGPVVAVDQDWLLAHDVEPWMGERSLPLWLPLPEYAGSGSRDGSAARAAGLVSRPPAETLADTLAWELTRDPGRPRRAGLPDHDERRLLRALTTA</sequence>
<dbReference type="PANTHER" id="PTHR48079">
    <property type="entry name" value="PROTEIN YEEZ"/>
    <property type="match status" value="1"/>
</dbReference>
<dbReference type="Pfam" id="PF01370">
    <property type="entry name" value="Epimerase"/>
    <property type="match status" value="1"/>
</dbReference>
<dbReference type="RefSeq" id="WP_252800318.1">
    <property type="nucleotide sequence ID" value="NZ_BAAABM010000045.1"/>
</dbReference>
<dbReference type="Proteomes" id="UP001501822">
    <property type="component" value="Unassembled WGS sequence"/>
</dbReference>
<keyword evidence="3" id="KW-1185">Reference proteome</keyword>
<dbReference type="Gene3D" id="3.40.50.720">
    <property type="entry name" value="NAD(P)-binding Rossmann-like Domain"/>
    <property type="match status" value="1"/>
</dbReference>
<reference evidence="2 3" key="1">
    <citation type="journal article" date="2019" name="Int. J. Syst. Evol. Microbiol.">
        <title>The Global Catalogue of Microorganisms (GCM) 10K type strain sequencing project: providing services to taxonomists for standard genome sequencing and annotation.</title>
        <authorList>
            <consortium name="The Broad Institute Genomics Platform"/>
            <consortium name="The Broad Institute Genome Sequencing Center for Infectious Disease"/>
            <person name="Wu L."/>
            <person name="Ma J."/>
        </authorList>
    </citation>
    <scope>NUCLEOTIDE SEQUENCE [LARGE SCALE GENOMIC DNA]</scope>
    <source>
        <strain evidence="2 3">JCM 3146</strain>
    </source>
</reference>
<protein>
    <submittedName>
        <fullName evidence="2">SDR family oxidoreductase</fullName>
    </submittedName>
</protein>
<organism evidence="2 3">
    <name type="scientific">Actinoallomurus spadix</name>
    <dbReference type="NCBI Taxonomy" id="79912"/>
    <lineage>
        <taxon>Bacteria</taxon>
        <taxon>Bacillati</taxon>
        <taxon>Actinomycetota</taxon>
        <taxon>Actinomycetes</taxon>
        <taxon>Streptosporangiales</taxon>
        <taxon>Thermomonosporaceae</taxon>
        <taxon>Actinoallomurus</taxon>
    </lineage>
</organism>
<dbReference type="PANTHER" id="PTHR48079:SF6">
    <property type="entry name" value="NAD(P)-BINDING DOMAIN-CONTAINING PROTEIN-RELATED"/>
    <property type="match status" value="1"/>
</dbReference>
<dbReference type="InterPro" id="IPR001509">
    <property type="entry name" value="Epimerase_deHydtase"/>
</dbReference>
<feature type="domain" description="NAD-dependent epimerase/dehydratase" evidence="1">
    <location>
        <begin position="4"/>
        <end position="206"/>
    </location>
</feature>
<evidence type="ECO:0000313" key="2">
    <source>
        <dbReference type="EMBL" id="GAA0354171.1"/>
    </source>
</evidence>
<dbReference type="SUPFAM" id="SSF51735">
    <property type="entry name" value="NAD(P)-binding Rossmann-fold domains"/>
    <property type="match status" value="1"/>
</dbReference>
<evidence type="ECO:0000313" key="3">
    <source>
        <dbReference type="Proteomes" id="UP001501822"/>
    </source>
</evidence>
<dbReference type="InterPro" id="IPR051783">
    <property type="entry name" value="NAD(P)-dependent_oxidoreduct"/>
</dbReference>
<proteinExistence type="predicted"/>
<gene>
    <name evidence="2" type="ORF">GCM10010151_49700</name>
</gene>
<evidence type="ECO:0000259" key="1">
    <source>
        <dbReference type="Pfam" id="PF01370"/>
    </source>
</evidence>
<accession>A0ABN0X3F2</accession>
<name>A0ABN0X3F2_9ACTN</name>